<keyword evidence="8 11" id="KW-0472">Membrane</keyword>
<organism evidence="12">
    <name type="scientific">Salmonella houtenae</name>
    <dbReference type="NCBI Taxonomy" id="59205"/>
    <lineage>
        <taxon>Bacteria</taxon>
        <taxon>Pseudomonadati</taxon>
        <taxon>Pseudomonadota</taxon>
        <taxon>Gammaproteobacteria</taxon>
        <taxon>Enterobacterales</taxon>
        <taxon>Enterobacteriaceae</taxon>
        <taxon>Salmonella</taxon>
    </lineage>
</organism>
<gene>
    <name evidence="12" type="ORF">FNH47_05800</name>
</gene>
<comment type="subcellular location">
    <subcellularLocation>
        <location evidence="1">Membrane</location>
        <topology evidence="1">Multi-pass membrane protein</topology>
    </subcellularLocation>
</comment>
<proteinExistence type="inferred from homology"/>
<evidence type="ECO:0000256" key="8">
    <source>
        <dbReference type="ARBA" id="ARBA00023136"/>
    </source>
</evidence>
<dbReference type="InterPro" id="IPR031381">
    <property type="entry name" value="YtcA"/>
</dbReference>
<keyword evidence="9" id="KW-0564">Palmitate</keyword>
<evidence type="ECO:0000256" key="3">
    <source>
        <dbReference type="ARBA" id="ARBA00021237"/>
    </source>
</evidence>
<comment type="caution">
    <text evidence="12">The sequence shown here is derived from an EMBL/GenBank/DDBJ whole genome shotgun (WGS) entry which is preliminary data.</text>
</comment>
<keyword evidence="5 11" id="KW-0812">Transmembrane</keyword>
<keyword evidence="6" id="KW-0732">Signal</keyword>
<dbReference type="AlphaFoldDB" id="A0A5Y2SAL3"/>
<feature type="transmembrane region" description="Helical" evidence="11">
    <location>
        <begin position="42"/>
        <end position="60"/>
    </location>
</feature>
<keyword evidence="4" id="KW-1003">Cell membrane</keyword>
<name>A0A5Y2SAL3_SALHO</name>
<evidence type="ECO:0000256" key="10">
    <source>
        <dbReference type="ARBA" id="ARBA00023288"/>
    </source>
</evidence>
<evidence type="ECO:0000256" key="6">
    <source>
        <dbReference type="ARBA" id="ARBA00022729"/>
    </source>
</evidence>
<evidence type="ECO:0000256" key="4">
    <source>
        <dbReference type="ARBA" id="ARBA00022475"/>
    </source>
</evidence>
<evidence type="ECO:0000256" key="1">
    <source>
        <dbReference type="ARBA" id="ARBA00004141"/>
    </source>
</evidence>
<keyword evidence="10" id="KW-0449">Lipoprotein</keyword>
<evidence type="ECO:0000256" key="5">
    <source>
        <dbReference type="ARBA" id="ARBA00022692"/>
    </source>
</evidence>
<evidence type="ECO:0000256" key="9">
    <source>
        <dbReference type="ARBA" id="ARBA00023139"/>
    </source>
</evidence>
<reference evidence="12" key="1">
    <citation type="submission" date="2019-07" db="EMBL/GenBank/DDBJ databases">
        <authorList>
            <person name="Ashton P.M."/>
            <person name="Dallman T."/>
            <person name="Nair S."/>
            <person name="De Pinna E."/>
            <person name="Peters T."/>
            <person name="Grant K."/>
        </authorList>
    </citation>
    <scope>NUCLEOTIDE SEQUENCE [LARGE SCALE GENOMIC DNA]</scope>
    <source>
        <strain evidence="12">674345</strain>
    </source>
</reference>
<evidence type="ECO:0000256" key="2">
    <source>
        <dbReference type="ARBA" id="ARBA00008208"/>
    </source>
</evidence>
<sequence>MQTVNTFIAVRVKKWCWLTPAGLLTGCSLSPSIPIIGAYYPSWFFCIIAGVLLTIITRKIASRRQWKTQPSFPAVIYTALFALYSMLFWLVFF</sequence>
<evidence type="ECO:0000313" key="12">
    <source>
        <dbReference type="EMBL" id="ECF6073579.1"/>
    </source>
</evidence>
<dbReference type="Proteomes" id="UP000839836">
    <property type="component" value="Unassembled WGS sequence"/>
</dbReference>
<keyword evidence="7 11" id="KW-1133">Transmembrane helix</keyword>
<accession>A0A5Y2SAL3</accession>
<feature type="transmembrane region" description="Helical" evidence="11">
    <location>
        <begin position="72"/>
        <end position="92"/>
    </location>
</feature>
<evidence type="ECO:0000256" key="7">
    <source>
        <dbReference type="ARBA" id="ARBA00022989"/>
    </source>
</evidence>
<dbReference type="Pfam" id="PF17090">
    <property type="entry name" value="Ytca"/>
    <property type="match status" value="1"/>
</dbReference>
<evidence type="ECO:0000256" key="11">
    <source>
        <dbReference type="SAM" id="Phobius"/>
    </source>
</evidence>
<dbReference type="GO" id="GO:0016020">
    <property type="term" value="C:membrane"/>
    <property type="evidence" value="ECO:0007669"/>
    <property type="project" value="UniProtKB-SubCell"/>
</dbReference>
<dbReference type="EMBL" id="AAILSW010000008">
    <property type="protein sequence ID" value="ECF6073579.1"/>
    <property type="molecule type" value="Genomic_DNA"/>
</dbReference>
<protein>
    <recommendedName>
        <fullName evidence="3">Uncharacterized protein YtcA</fullName>
    </recommendedName>
</protein>
<comment type="similarity">
    <text evidence="2">Belongs to the YtcA family.</text>
</comment>